<dbReference type="InterPro" id="IPR042197">
    <property type="entry name" value="Apaf_helical"/>
</dbReference>
<dbReference type="SUPFAM" id="SSF52540">
    <property type="entry name" value="P-loop containing nucleoside triphosphate hydrolases"/>
    <property type="match status" value="1"/>
</dbReference>
<evidence type="ECO:0000256" key="2">
    <source>
        <dbReference type="ARBA" id="ARBA00022821"/>
    </source>
</evidence>
<evidence type="ECO:0000256" key="1">
    <source>
        <dbReference type="ARBA" id="ARBA00022737"/>
    </source>
</evidence>
<gene>
    <name evidence="5" type="ORF">F2P56_027005</name>
</gene>
<comment type="caution">
    <text evidence="5">The sequence shown here is derived from an EMBL/GenBank/DDBJ whole genome shotgun (WGS) entry which is preliminary data.</text>
</comment>
<dbReference type="FunFam" id="1.10.8.430:FF:000002">
    <property type="entry name" value="Disease resistance protein (TIR-NBS-LRR class)"/>
    <property type="match status" value="1"/>
</dbReference>
<dbReference type="EMBL" id="LIHL02000012">
    <property type="protein sequence ID" value="KAF5451955.1"/>
    <property type="molecule type" value="Genomic_DNA"/>
</dbReference>
<dbReference type="InterPro" id="IPR058192">
    <property type="entry name" value="WHD_ROQ1-like"/>
</dbReference>
<dbReference type="Pfam" id="PF23286">
    <property type="entry name" value="LRR_13"/>
    <property type="match status" value="1"/>
</dbReference>
<dbReference type="InterPro" id="IPR027417">
    <property type="entry name" value="P-loop_NTPase"/>
</dbReference>
<evidence type="ECO:0000259" key="3">
    <source>
        <dbReference type="Pfam" id="PF23282"/>
    </source>
</evidence>
<evidence type="ECO:0000313" key="6">
    <source>
        <dbReference type="Proteomes" id="UP000619265"/>
    </source>
</evidence>
<dbReference type="Proteomes" id="UP000619265">
    <property type="component" value="Unassembled WGS sequence"/>
</dbReference>
<evidence type="ECO:0000313" key="5">
    <source>
        <dbReference type="EMBL" id="KAF5451955.1"/>
    </source>
</evidence>
<feature type="domain" description="Disease resistance protein Roq1-like winged-helix" evidence="3">
    <location>
        <begin position="91"/>
        <end position="159"/>
    </location>
</feature>
<dbReference type="InterPro" id="IPR044974">
    <property type="entry name" value="Disease_R_plants"/>
</dbReference>
<feature type="domain" description="Disease resistance protein RPS4B/Roq1-like leucine-rich repeats" evidence="4">
    <location>
        <begin position="352"/>
        <end position="433"/>
    </location>
</feature>
<accession>A0A833TPF5</accession>
<reference evidence="5" key="2">
    <citation type="submission" date="2020-03" db="EMBL/GenBank/DDBJ databases">
        <title>Walnut 2.0.</title>
        <authorList>
            <person name="Marrano A."/>
            <person name="Britton M."/>
            <person name="Zimin A.V."/>
            <person name="Zaini P.A."/>
            <person name="Workman R."/>
            <person name="Puiu D."/>
            <person name="Bianco L."/>
            <person name="Allen B.J."/>
            <person name="Troggio M."/>
            <person name="Leslie C.A."/>
            <person name="Timp W."/>
            <person name="Dendekar A."/>
            <person name="Salzberg S.L."/>
            <person name="Neale D.B."/>
        </authorList>
    </citation>
    <scope>NUCLEOTIDE SEQUENCE</scope>
    <source>
        <tissue evidence="5">Leaves</tissue>
    </source>
</reference>
<dbReference type="Pfam" id="PF23282">
    <property type="entry name" value="WHD_ROQ1"/>
    <property type="match status" value="1"/>
</dbReference>
<protein>
    <submittedName>
        <fullName evidence="5">Uncharacterized protein</fullName>
    </submittedName>
</protein>
<dbReference type="Gene3D" id="1.10.8.430">
    <property type="entry name" value="Helical domain of apoptotic protease-activating factors"/>
    <property type="match status" value="1"/>
</dbReference>
<evidence type="ECO:0000259" key="4">
    <source>
        <dbReference type="Pfam" id="PF23286"/>
    </source>
</evidence>
<keyword evidence="1" id="KW-0677">Repeat</keyword>
<dbReference type="GO" id="GO:0006952">
    <property type="term" value="P:defense response"/>
    <property type="evidence" value="ECO:0007669"/>
    <property type="project" value="InterPro"/>
</dbReference>
<dbReference type="PRINTS" id="PR00364">
    <property type="entry name" value="DISEASERSIST"/>
</dbReference>
<dbReference type="PANTHER" id="PTHR11017:SF570">
    <property type="entry name" value="DISEASE RESISTANCE PROTEIN (TIR-NBS CLASS)-RELATED"/>
    <property type="match status" value="1"/>
</dbReference>
<keyword evidence="2" id="KW-0611">Plant defense</keyword>
<dbReference type="AlphaFoldDB" id="A0A833TPF5"/>
<reference evidence="5" key="1">
    <citation type="submission" date="2015-10" db="EMBL/GenBank/DDBJ databases">
        <authorList>
            <person name="Martinez-Garcia P.J."/>
            <person name="Crepeau M.W."/>
            <person name="Puiu D."/>
            <person name="Gonzalez-Ibeas D."/>
            <person name="Whalen J."/>
            <person name="Stevens K."/>
            <person name="Paul R."/>
            <person name="Butterfield T."/>
            <person name="Britton M."/>
            <person name="Reagan R."/>
            <person name="Chakraborty S."/>
            <person name="Walawage S.L."/>
            <person name="Vasquez-Gross H.A."/>
            <person name="Cardeno C."/>
            <person name="Famula R."/>
            <person name="Pratt K."/>
            <person name="Kuruganti S."/>
            <person name="Aradhya M.K."/>
            <person name="Leslie C.A."/>
            <person name="Dandekar A.M."/>
            <person name="Salzberg S.L."/>
            <person name="Wegrzyn J.L."/>
            <person name="Langley C.H."/>
            <person name="Neale D.B."/>
        </authorList>
    </citation>
    <scope>NUCLEOTIDE SEQUENCE</scope>
    <source>
        <tissue evidence="5">Leaves</tissue>
    </source>
</reference>
<organism evidence="5 6">
    <name type="scientific">Juglans regia</name>
    <name type="common">English walnut</name>
    <dbReference type="NCBI Taxonomy" id="51240"/>
    <lineage>
        <taxon>Eukaryota</taxon>
        <taxon>Viridiplantae</taxon>
        <taxon>Streptophyta</taxon>
        <taxon>Embryophyta</taxon>
        <taxon>Tracheophyta</taxon>
        <taxon>Spermatophyta</taxon>
        <taxon>Magnoliopsida</taxon>
        <taxon>eudicotyledons</taxon>
        <taxon>Gunneridae</taxon>
        <taxon>Pentapetalae</taxon>
        <taxon>rosids</taxon>
        <taxon>fabids</taxon>
        <taxon>Fagales</taxon>
        <taxon>Juglandaceae</taxon>
        <taxon>Juglans</taxon>
    </lineage>
</organism>
<proteinExistence type="predicted"/>
<name>A0A833TPF5_JUGRE</name>
<dbReference type="InterPro" id="IPR032675">
    <property type="entry name" value="LRR_dom_sf"/>
</dbReference>
<dbReference type="SUPFAM" id="SSF52058">
    <property type="entry name" value="L domain-like"/>
    <property type="match status" value="2"/>
</dbReference>
<dbReference type="Gene3D" id="3.80.10.10">
    <property type="entry name" value="Ribonuclease Inhibitor"/>
    <property type="match status" value="3"/>
</dbReference>
<dbReference type="PANTHER" id="PTHR11017">
    <property type="entry name" value="LEUCINE-RICH REPEAT-CONTAINING PROTEIN"/>
    <property type="match status" value="1"/>
</dbReference>
<sequence>MKEMDHDEALQLFTQHAFKSDKPIDGFEDLIEYALCYAGGLPLALKVVGSNLYGEDRNYWKSELKKYKRIPEENIQGKLKISYDGLDGFIKKLFLDIACFFKGDEKEYVTKILESCRFYPYVGFKRLNDKCLITIDEDDRLGMHDLLQDMGREIVRQESPEEPGKRSRLWFHEDVREVLEKNKGTEQIEGISIKLPWEFDMIRLGPEVFAKMERLRILIVRSRDEIFCGRLNYLSNELRVLDWPECSLEFFPSSFHGEKLIDFNIRGGMIRDLGTRLQSKNLTSIDLSDCGDLKNISDLSSCSNLEKLILYNCKSLVEVHDSVEFFLDRLVELDFGHCSNLKNLPRSFKSRSLELLKLEGCISLEYFPEIECEMEHLKCVKIENTVIQELPSSITYLTGLMKLYMYACKSLVRLPIEIFQLEHLTNVEVINCPNFVNLDKEVGHNGQSMPCTHENEISSSMELFPLAPPESNFSLRTLNLSGSGIVSLPPCIEGFVGLSELNLTLCKQLKEILHLPPNIEEIDASGCSSLKNFLPESNNLSGTYIFSSNLRTLNLSGSGIIYLPPCIERFVGLSHLYLKDCKQLEEILYLPPNIEEVYAHGCSSLKNFLPESNNLSWTYNFSTNLKTLNLSGSGIIGLPPCIEGFVGLQYLYLEDCKELEEILHLPPNIEWVYASGCGLLERFPHVSTKFSFGTPDLKWLRWIDLSECNKVEVDVGNHAPDPLLVQERFQQKDSSKIIYPGSRIPEWFTYCKENTSYTNSIEIEIDRNAFMCGHQIMALVYCFVVGPLPLEFETITLSIDGQRMDPYHNMLRSSMDPHRVCLKYIAGNSIDDLLSRSYRKGNNMRFTFGFSSRKAIIKSVGVHLIYENDNFINPIQFSKRYQDYLEPDWNPTTEEANDDLALWKFKDANDDLINEDLDLEFTLGN</sequence>
<dbReference type="InterPro" id="IPR058546">
    <property type="entry name" value="RPS4B/Roq1-like_LRR"/>
</dbReference>
<dbReference type="Gramene" id="Jr12_07350_p1">
    <property type="protein sequence ID" value="cds.Jr12_07350_p1"/>
    <property type="gene ID" value="Jr12_07350"/>
</dbReference>